<name>A0A4P9A3L2_9BACT</name>
<dbReference type="AlphaFoldDB" id="A0A4P9A3L2"/>
<gene>
    <name evidence="1" type="ORF">FBF37_02910</name>
</gene>
<dbReference type="KEGG" id="nft:FBF37_02910"/>
<dbReference type="RefSeq" id="WP_138079321.1">
    <property type="nucleotide sequence ID" value="NZ_CP040004.1"/>
</dbReference>
<protein>
    <submittedName>
        <fullName evidence="1">Uncharacterized protein</fullName>
    </submittedName>
</protein>
<reference evidence="1 2" key="1">
    <citation type="submission" date="2019-04" db="EMBL/GenBank/DDBJ databases">
        <title>Saccharibacteria TM7 genomes.</title>
        <authorList>
            <person name="Bor B."/>
            <person name="He X."/>
            <person name="Chen T."/>
            <person name="Dewhirst F.E."/>
        </authorList>
    </citation>
    <scope>NUCLEOTIDE SEQUENCE [LARGE SCALE GENOMIC DNA]</scope>
    <source>
        <strain evidence="1 2">BB001</strain>
    </source>
</reference>
<sequence length="301" mass="33477">MGSSNTERQMTVPSYWEIGRLENKIAYKSNREATVGAVGAVGLTSLELAFAPAVRRYHFGPNVRRHVAFKDAQNDILRALGGEEPLSGDHYLKNQPKEYVGRLAVEVRKGNVELLLDGPVGKLTQYVLAGLKKKQFGSEKAAGYYADWLEATKADYVRPEEQPALSAEELKKIYRKLGGAYNVHLALAGAELRTPDVSDDFGENVEQLIALNHLESRWKGGRTHVPEEVLKEASVDPQASVDKTLRSPVIREWRDDTRSDAAKALKLDVYDLLHGEKDLMPGPERSKRFLAREAIAAINND</sequence>
<dbReference type="EMBL" id="CP040004">
    <property type="protein sequence ID" value="QCT42401.1"/>
    <property type="molecule type" value="Genomic_DNA"/>
</dbReference>
<evidence type="ECO:0000313" key="1">
    <source>
        <dbReference type="EMBL" id="QCT42401.1"/>
    </source>
</evidence>
<accession>A0A4P9A3L2</accession>
<dbReference type="Proteomes" id="UP000310639">
    <property type="component" value="Chromosome"/>
</dbReference>
<keyword evidence="2" id="KW-1185">Reference proteome</keyword>
<evidence type="ECO:0000313" key="2">
    <source>
        <dbReference type="Proteomes" id="UP000310639"/>
    </source>
</evidence>
<organism evidence="1 2">
    <name type="scientific">Candidatus Nanosynbacter featherlites</name>
    <dbReference type="NCBI Taxonomy" id="2572088"/>
    <lineage>
        <taxon>Bacteria</taxon>
        <taxon>Candidatus Saccharimonadota</taxon>
        <taxon>Candidatus Saccharimonadia</taxon>
        <taxon>Candidatus Nanosynbacterales</taxon>
        <taxon>Candidatus Nanosynbacteraceae</taxon>
        <taxon>Candidatus Nanosynbacter</taxon>
    </lineage>
</organism>
<dbReference type="OrthoDB" id="9851050at2"/>
<proteinExistence type="predicted"/>